<gene>
    <name evidence="3" type="ORF">A3D78_01785</name>
</gene>
<dbReference type="SMART" id="SM00331">
    <property type="entry name" value="PP2C_SIG"/>
    <property type="match status" value="1"/>
</dbReference>
<protein>
    <recommendedName>
        <fullName evidence="2">PPM-type phosphatase domain-containing protein</fullName>
    </recommendedName>
</protein>
<evidence type="ECO:0000313" key="3">
    <source>
        <dbReference type="EMBL" id="OGG18529.1"/>
    </source>
</evidence>
<dbReference type="GO" id="GO:0016791">
    <property type="term" value="F:phosphatase activity"/>
    <property type="evidence" value="ECO:0007669"/>
    <property type="project" value="TreeGrafter"/>
</dbReference>
<dbReference type="InterPro" id="IPR052016">
    <property type="entry name" value="Bact_Sigma-Reg"/>
</dbReference>
<dbReference type="Gene3D" id="3.60.40.10">
    <property type="entry name" value="PPM-type phosphatase domain"/>
    <property type="match status" value="1"/>
</dbReference>
<proteinExistence type="predicted"/>
<evidence type="ECO:0000259" key="2">
    <source>
        <dbReference type="SMART" id="SM00331"/>
    </source>
</evidence>
<dbReference type="PANTHER" id="PTHR43156">
    <property type="entry name" value="STAGE II SPORULATION PROTEIN E-RELATED"/>
    <property type="match status" value="1"/>
</dbReference>
<accession>A0A1F6A1H2</accession>
<dbReference type="PANTHER" id="PTHR43156:SF2">
    <property type="entry name" value="STAGE II SPORULATION PROTEIN E"/>
    <property type="match status" value="1"/>
</dbReference>
<reference evidence="3 4" key="1">
    <citation type="journal article" date="2016" name="Nat. Commun.">
        <title>Thousands of microbial genomes shed light on interconnected biogeochemical processes in an aquifer system.</title>
        <authorList>
            <person name="Anantharaman K."/>
            <person name="Brown C.T."/>
            <person name="Hug L.A."/>
            <person name="Sharon I."/>
            <person name="Castelle C.J."/>
            <person name="Probst A.J."/>
            <person name="Thomas B.C."/>
            <person name="Singh A."/>
            <person name="Wilkins M.J."/>
            <person name="Karaoz U."/>
            <person name="Brodie E.L."/>
            <person name="Williams K.H."/>
            <person name="Hubbard S.S."/>
            <person name="Banfield J.F."/>
        </authorList>
    </citation>
    <scope>NUCLEOTIDE SEQUENCE [LARGE SCALE GENOMIC DNA]</scope>
</reference>
<keyword evidence="1" id="KW-0378">Hydrolase</keyword>
<dbReference type="Pfam" id="PF07228">
    <property type="entry name" value="SpoIIE"/>
    <property type="match status" value="1"/>
</dbReference>
<comment type="caution">
    <text evidence="3">The sequence shown here is derived from an EMBL/GenBank/DDBJ whole genome shotgun (WGS) entry which is preliminary data.</text>
</comment>
<dbReference type="InterPro" id="IPR001932">
    <property type="entry name" value="PPM-type_phosphatase-like_dom"/>
</dbReference>
<name>A0A1F6A1H2_9BACT</name>
<sequence>MPTTEIFRDEGDIEEILLPPTLPEAHQIITDLQRQLFNYQSDLVQAARLQRSLMLEVPKQTPGFDIGVYYSPARIVGGDIVRFFEPIRTKDRTADLGILVADSMDKGMAAALYSAIALTHFQTATSLPFYDTPEKVMLYVNEQLLQFSEIKMYITGLYGLLDGEKGEFSYARCGHEQILLFDHTYQPINVTLKAGQPLGIFNNIQIDSGDVIIPPGGLLVIISDGIVDETDNDDNTFGAKTLTKVIQQNGNLPAADLAVLIEKEIRKFQNGTTQFDDHSLVVIKRELLNTQKSEVVFSQNSS</sequence>
<dbReference type="EMBL" id="MFJM01000015">
    <property type="protein sequence ID" value="OGG18529.1"/>
    <property type="molecule type" value="Genomic_DNA"/>
</dbReference>
<evidence type="ECO:0000256" key="1">
    <source>
        <dbReference type="ARBA" id="ARBA00022801"/>
    </source>
</evidence>
<dbReference type="Proteomes" id="UP000176253">
    <property type="component" value="Unassembled WGS sequence"/>
</dbReference>
<dbReference type="STRING" id="1798383.A3D78_01785"/>
<dbReference type="InterPro" id="IPR036457">
    <property type="entry name" value="PPM-type-like_dom_sf"/>
</dbReference>
<feature type="domain" description="PPM-type phosphatase" evidence="2">
    <location>
        <begin position="61"/>
        <end position="285"/>
    </location>
</feature>
<dbReference type="AlphaFoldDB" id="A0A1F6A1H2"/>
<evidence type="ECO:0000313" key="4">
    <source>
        <dbReference type="Proteomes" id="UP000176253"/>
    </source>
</evidence>
<dbReference type="SUPFAM" id="SSF81606">
    <property type="entry name" value="PP2C-like"/>
    <property type="match status" value="1"/>
</dbReference>
<organism evidence="3 4">
    <name type="scientific">Candidatus Gottesmanbacteria bacterium RIFCSPHIGHO2_02_FULL_39_14</name>
    <dbReference type="NCBI Taxonomy" id="1798383"/>
    <lineage>
        <taxon>Bacteria</taxon>
        <taxon>Candidatus Gottesmaniibacteriota</taxon>
    </lineage>
</organism>